<protein>
    <submittedName>
        <fullName evidence="2">Uncharacterized protein</fullName>
    </submittedName>
</protein>
<feature type="transmembrane region" description="Helical" evidence="1">
    <location>
        <begin position="61"/>
        <end position="83"/>
    </location>
</feature>
<sequence length="117" mass="12398">MAMSPASLIGTVTPLQLTPPDVPGWVRIVSQSMNLVAAFIGLLIAYQAYRGYRRNDSRPMLFIAIGFALTVGLPFVLLGPMLLFGDNPAAVSAFVILGNGSTLVGLGCILYALRMPS</sequence>
<dbReference type="KEGG" id="halx:M0R89_01655"/>
<dbReference type="RefSeq" id="WP_248650831.1">
    <property type="nucleotide sequence ID" value="NZ_CP096659.1"/>
</dbReference>
<feature type="transmembrane region" description="Helical" evidence="1">
    <location>
        <begin position="89"/>
        <end position="113"/>
    </location>
</feature>
<name>A0A8U0HV27_9EURY</name>
<evidence type="ECO:0000313" key="2">
    <source>
        <dbReference type="EMBL" id="UPV74788.1"/>
    </source>
</evidence>
<dbReference type="GeneID" id="72183864"/>
<proteinExistence type="predicted"/>
<organism evidence="2 3">
    <name type="scientific">Halorussus limi</name>
    <dbReference type="NCBI Taxonomy" id="2938695"/>
    <lineage>
        <taxon>Archaea</taxon>
        <taxon>Methanobacteriati</taxon>
        <taxon>Methanobacteriota</taxon>
        <taxon>Stenosarchaea group</taxon>
        <taxon>Halobacteria</taxon>
        <taxon>Halobacteriales</taxon>
        <taxon>Haladaptataceae</taxon>
        <taxon>Halorussus</taxon>
    </lineage>
</organism>
<keyword evidence="1" id="KW-0812">Transmembrane</keyword>
<reference evidence="2 3" key="1">
    <citation type="submission" date="2022-04" db="EMBL/GenBank/DDBJ databases">
        <title>Diverse halophilic archaea isolated from saline environments.</title>
        <authorList>
            <person name="Cui H.-L."/>
        </authorList>
    </citation>
    <scope>NUCLEOTIDE SEQUENCE [LARGE SCALE GENOMIC DNA]</scope>
    <source>
        <strain evidence="2 3">XZYJT49</strain>
    </source>
</reference>
<evidence type="ECO:0000313" key="3">
    <source>
        <dbReference type="Proteomes" id="UP000830729"/>
    </source>
</evidence>
<dbReference type="Proteomes" id="UP000830729">
    <property type="component" value="Chromosome"/>
</dbReference>
<accession>A0A8U0HV27</accession>
<evidence type="ECO:0000256" key="1">
    <source>
        <dbReference type="SAM" id="Phobius"/>
    </source>
</evidence>
<dbReference type="AlphaFoldDB" id="A0A8U0HV27"/>
<dbReference type="InterPro" id="IPR055943">
    <property type="entry name" value="DUF7521"/>
</dbReference>
<keyword evidence="1" id="KW-0472">Membrane</keyword>
<keyword evidence="3" id="KW-1185">Reference proteome</keyword>
<gene>
    <name evidence="2" type="ORF">M0R89_01655</name>
</gene>
<keyword evidence="1" id="KW-1133">Transmembrane helix</keyword>
<feature type="transmembrane region" description="Helical" evidence="1">
    <location>
        <begin position="28"/>
        <end position="49"/>
    </location>
</feature>
<dbReference type="EMBL" id="CP096659">
    <property type="protein sequence ID" value="UPV74788.1"/>
    <property type="molecule type" value="Genomic_DNA"/>
</dbReference>
<dbReference type="Pfam" id="PF24365">
    <property type="entry name" value="DUF7521"/>
    <property type="match status" value="1"/>
</dbReference>